<accession>A0ABQ9G8S7</accession>
<sequence length="74" mass="8249">METNLLQWYHEIRAANIPISGPLIQQKVQYLALRLGVPGFKLTMISCSGLKNITTLLQKLCGELAAINIDKTHD</sequence>
<feature type="domain" description="HTH CENPB-type" evidence="3">
    <location>
        <begin position="2"/>
        <end position="40"/>
    </location>
</feature>
<evidence type="ECO:0000259" key="3">
    <source>
        <dbReference type="Pfam" id="PF03221"/>
    </source>
</evidence>
<dbReference type="InterPro" id="IPR006600">
    <property type="entry name" value="HTH_CenpB_DNA-bd_dom"/>
</dbReference>
<keyword evidence="5" id="KW-1185">Reference proteome</keyword>
<dbReference type="InterPro" id="IPR009057">
    <property type="entry name" value="Homeodomain-like_sf"/>
</dbReference>
<organism evidence="4 5">
    <name type="scientific">Dryococelus australis</name>
    <dbReference type="NCBI Taxonomy" id="614101"/>
    <lineage>
        <taxon>Eukaryota</taxon>
        <taxon>Metazoa</taxon>
        <taxon>Ecdysozoa</taxon>
        <taxon>Arthropoda</taxon>
        <taxon>Hexapoda</taxon>
        <taxon>Insecta</taxon>
        <taxon>Pterygota</taxon>
        <taxon>Neoptera</taxon>
        <taxon>Polyneoptera</taxon>
        <taxon>Phasmatodea</taxon>
        <taxon>Verophasmatodea</taxon>
        <taxon>Anareolatae</taxon>
        <taxon>Phasmatidae</taxon>
        <taxon>Eurycanthinae</taxon>
        <taxon>Dryococelus</taxon>
    </lineage>
</organism>
<comment type="caution">
    <text evidence="4">The sequence shown here is derived from an EMBL/GenBank/DDBJ whole genome shotgun (WGS) entry which is preliminary data.</text>
</comment>
<dbReference type="Pfam" id="PF03221">
    <property type="entry name" value="HTH_Tnp_Tc5"/>
    <property type="match status" value="1"/>
</dbReference>
<dbReference type="Gene3D" id="1.10.10.60">
    <property type="entry name" value="Homeodomain-like"/>
    <property type="match status" value="1"/>
</dbReference>
<dbReference type="EMBL" id="JARBHB010000014">
    <property type="protein sequence ID" value="KAJ8868821.1"/>
    <property type="molecule type" value="Genomic_DNA"/>
</dbReference>
<reference evidence="4 5" key="1">
    <citation type="submission" date="2023-02" db="EMBL/GenBank/DDBJ databases">
        <title>LHISI_Scaffold_Assembly.</title>
        <authorList>
            <person name="Stuart O.P."/>
            <person name="Cleave R."/>
            <person name="Magrath M.J.L."/>
            <person name="Mikheyev A.S."/>
        </authorList>
    </citation>
    <scope>NUCLEOTIDE SEQUENCE [LARGE SCALE GENOMIC DNA]</scope>
    <source>
        <strain evidence="4">Daus_M_001</strain>
        <tissue evidence="4">Leg muscle</tissue>
    </source>
</reference>
<name>A0ABQ9G8S7_9NEOP</name>
<dbReference type="Proteomes" id="UP001159363">
    <property type="component" value="Chromosome 13"/>
</dbReference>
<dbReference type="SUPFAM" id="SSF46689">
    <property type="entry name" value="Homeodomain-like"/>
    <property type="match status" value="1"/>
</dbReference>
<evidence type="ECO:0000313" key="5">
    <source>
        <dbReference type="Proteomes" id="UP001159363"/>
    </source>
</evidence>
<keyword evidence="2" id="KW-0238">DNA-binding</keyword>
<evidence type="ECO:0000256" key="1">
    <source>
        <dbReference type="ARBA" id="ARBA00004123"/>
    </source>
</evidence>
<gene>
    <name evidence="4" type="ORF">PR048_030362</name>
</gene>
<evidence type="ECO:0000313" key="4">
    <source>
        <dbReference type="EMBL" id="KAJ8868821.1"/>
    </source>
</evidence>
<protein>
    <recommendedName>
        <fullName evidence="3">HTH CENPB-type domain-containing protein</fullName>
    </recommendedName>
</protein>
<proteinExistence type="predicted"/>
<evidence type="ECO:0000256" key="2">
    <source>
        <dbReference type="ARBA" id="ARBA00023125"/>
    </source>
</evidence>
<comment type="subcellular location">
    <subcellularLocation>
        <location evidence="1">Nucleus</location>
    </subcellularLocation>
</comment>